<proteinExistence type="predicted"/>
<dbReference type="AlphaFoldDB" id="A0A9D9E782"/>
<evidence type="ECO:0000313" key="1">
    <source>
        <dbReference type="EMBL" id="MBO8442624.1"/>
    </source>
</evidence>
<evidence type="ECO:0000313" key="2">
    <source>
        <dbReference type="Proteomes" id="UP000823633"/>
    </source>
</evidence>
<organism evidence="1 2">
    <name type="scientific">Candidatus Aphodenecus pullistercoris</name>
    <dbReference type="NCBI Taxonomy" id="2840669"/>
    <lineage>
        <taxon>Bacteria</taxon>
        <taxon>Pseudomonadati</taxon>
        <taxon>Spirochaetota</taxon>
        <taxon>Spirochaetia</taxon>
        <taxon>Spirochaetales</taxon>
        <taxon>Candidatus Aphodenecus</taxon>
    </lineage>
</organism>
<dbReference type="EMBL" id="JADIMU010000016">
    <property type="protein sequence ID" value="MBO8442624.1"/>
    <property type="molecule type" value="Genomic_DNA"/>
</dbReference>
<reference evidence="1" key="1">
    <citation type="submission" date="2020-10" db="EMBL/GenBank/DDBJ databases">
        <authorList>
            <person name="Gilroy R."/>
        </authorList>
    </citation>
    <scope>NUCLEOTIDE SEQUENCE</scope>
    <source>
        <strain evidence="1">11167</strain>
    </source>
</reference>
<reference evidence="1" key="2">
    <citation type="journal article" date="2021" name="PeerJ">
        <title>Extensive microbial diversity within the chicken gut microbiome revealed by metagenomics and culture.</title>
        <authorList>
            <person name="Gilroy R."/>
            <person name="Ravi A."/>
            <person name="Getino M."/>
            <person name="Pursley I."/>
            <person name="Horton D.L."/>
            <person name="Alikhan N.F."/>
            <person name="Baker D."/>
            <person name="Gharbi K."/>
            <person name="Hall N."/>
            <person name="Watson M."/>
            <person name="Adriaenssens E.M."/>
            <person name="Foster-Nyarko E."/>
            <person name="Jarju S."/>
            <person name="Secka A."/>
            <person name="Antonio M."/>
            <person name="Oren A."/>
            <person name="Chaudhuri R.R."/>
            <person name="La Ragione R."/>
            <person name="Hildebrand F."/>
            <person name="Pallen M.J."/>
        </authorList>
    </citation>
    <scope>NUCLEOTIDE SEQUENCE</scope>
    <source>
        <strain evidence="1">11167</strain>
    </source>
</reference>
<dbReference type="Proteomes" id="UP000823633">
    <property type="component" value="Unassembled WGS sequence"/>
</dbReference>
<comment type="caution">
    <text evidence="1">The sequence shown here is derived from an EMBL/GenBank/DDBJ whole genome shotgun (WGS) entry which is preliminary data.</text>
</comment>
<sequence length="130" mass="13789">MSYSNLTAIPNEADMAMLSATLREGFSILPAEVDIGIAPEAATLTLSYGASKLLAVGSAVATGRTRLIVYNKGPAQIKVGKSSESAIYEDGIPIEPGQRVIFRFDAEASTPVQLYGRSMGYKCEVEIAEV</sequence>
<accession>A0A9D9E782</accession>
<gene>
    <name evidence="1" type="ORF">IAC42_02530</name>
</gene>
<name>A0A9D9E782_9SPIR</name>
<protein>
    <submittedName>
        <fullName evidence="1">Uncharacterized protein</fullName>
    </submittedName>
</protein>